<dbReference type="AlphaFoldDB" id="A0A9K3LDC8"/>
<dbReference type="CDD" id="cd14686">
    <property type="entry name" value="bZIP"/>
    <property type="match status" value="1"/>
</dbReference>
<sequence>MTTAATIMTTNATSKSGSVPAKKRKVFDDVADEYSVSTEPAPKLVKRPCMNKAREIRLEQNRKSARESRKRKKAMLEDLQRSLVFFTKANAALRTEHEVLTRKILTAHSELSKLGLAIPEPAETEDLKPVLSSVPVSIPVVSTVMEPGSTMQAMLTFQQAAQIAIRSTTSVMQSSGMLLDTSTSP</sequence>
<reference evidence="3" key="1">
    <citation type="journal article" date="2021" name="Sci. Rep.">
        <title>Diploid genomic architecture of Nitzschia inconspicua, an elite biomass production diatom.</title>
        <authorList>
            <person name="Oliver A."/>
            <person name="Podell S."/>
            <person name="Pinowska A."/>
            <person name="Traller J.C."/>
            <person name="Smith S.R."/>
            <person name="McClure R."/>
            <person name="Beliaev A."/>
            <person name="Bohutskyi P."/>
            <person name="Hill E.A."/>
            <person name="Rabines A."/>
            <person name="Zheng H."/>
            <person name="Allen L.Z."/>
            <person name="Kuo A."/>
            <person name="Grigoriev I.V."/>
            <person name="Allen A.E."/>
            <person name="Hazlebeck D."/>
            <person name="Allen E.E."/>
        </authorList>
    </citation>
    <scope>NUCLEOTIDE SEQUENCE</scope>
    <source>
        <strain evidence="3">Hildebrandi</strain>
    </source>
</reference>
<feature type="domain" description="BZIP" evidence="2">
    <location>
        <begin position="51"/>
        <end position="114"/>
    </location>
</feature>
<dbReference type="SMART" id="SM00338">
    <property type="entry name" value="BRLZ"/>
    <property type="match status" value="1"/>
</dbReference>
<name>A0A9K3LDC8_9STRA</name>
<keyword evidence="4" id="KW-1185">Reference proteome</keyword>
<dbReference type="InterPro" id="IPR004827">
    <property type="entry name" value="bZIP"/>
</dbReference>
<dbReference type="PROSITE" id="PS50217">
    <property type="entry name" value="BZIP"/>
    <property type="match status" value="1"/>
</dbReference>
<organism evidence="3 4">
    <name type="scientific">Nitzschia inconspicua</name>
    <dbReference type="NCBI Taxonomy" id="303405"/>
    <lineage>
        <taxon>Eukaryota</taxon>
        <taxon>Sar</taxon>
        <taxon>Stramenopiles</taxon>
        <taxon>Ochrophyta</taxon>
        <taxon>Bacillariophyta</taxon>
        <taxon>Bacillariophyceae</taxon>
        <taxon>Bacillariophycidae</taxon>
        <taxon>Bacillariales</taxon>
        <taxon>Bacillariaceae</taxon>
        <taxon>Nitzschia</taxon>
    </lineage>
</organism>
<dbReference type="Proteomes" id="UP000693970">
    <property type="component" value="Unassembled WGS sequence"/>
</dbReference>
<evidence type="ECO:0000313" key="4">
    <source>
        <dbReference type="Proteomes" id="UP000693970"/>
    </source>
</evidence>
<accession>A0A9K3LDC8</accession>
<dbReference type="OrthoDB" id="55412at2759"/>
<comment type="caution">
    <text evidence="3">The sequence shown here is derived from an EMBL/GenBank/DDBJ whole genome shotgun (WGS) entry which is preliminary data.</text>
</comment>
<proteinExistence type="predicted"/>
<gene>
    <name evidence="3" type="ORF">IV203_034813</name>
</gene>
<feature type="compositionally biased region" description="Low complexity" evidence="1">
    <location>
        <begin position="1"/>
        <end position="13"/>
    </location>
</feature>
<dbReference type="Pfam" id="PF00170">
    <property type="entry name" value="bZIP_1"/>
    <property type="match status" value="1"/>
</dbReference>
<feature type="region of interest" description="Disordered" evidence="1">
    <location>
        <begin position="1"/>
        <end position="21"/>
    </location>
</feature>
<evidence type="ECO:0000313" key="3">
    <source>
        <dbReference type="EMBL" id="KAG7359715.1"/>
    </source>
</evidence>
<dbReference type="GO" id="GO:0003700">
    <property type="term" value="F:DNA-binding transcription factor activity"/>
    <property type="evidence" value="ECO:0007669"/>
    <property type="project" value="InterPro"/>
</dbReference>
<reference evidence="3" key="2">
    <citation type="submission" date="2021-04" db="EMBL/GenBank/DDBJ databases">
        <authorList>
            <person name="Podell S."/>
        </authorList>
    </citation>
    <scope>NUCLEOTIDE SEQUENCE</scope>
    <source>
        <strain evidence="3">Hildebrandi</strain>
    </source>
</reference>
<evidence type="ECO:0000259" key="2">
    <source>
        <dbReference type="PROSITE" id="PS50217"/>
    </source>
</evidence>
<protein>
    <submittedName>
        <fullName evidence="3">BZIP transcription factor</fullName>
    </submittedName>
</protein>
<dbReference type="EMBL" id="JAGRRH010000013">
    <property type="protein sequence ID" value="KAG7359715.1"/>
    <property type="molecule type" value="Genomic_DNA"/>
</dbReference>
<dbReference type="PROSITE" id="PS00036">
    <property type="entry name" value="BZIP_BASIC"/>
    <property type="match status" value="1"/>
</dbReference>
<evidence type="ECO:0000256" key="1">
    <source>
        <dbReference type="SAM" id="MobiDB-lite"/>
    </source>
</evidence>